<dbReference type="EC" id="4.1.2.25" evidence="9"/>
<dbReference type="PANTHER" id="PTHR43071">
    <property type="entry name" value="2-AMINO-4-HYDROXY-6-HYDROXYMETHYLDIHYDROPTERIDINE PYROPHOSPHOKINASE"/>
    <property type="match status" value="1"/>
</dbReference>
<dbReference type="AlphaFoldDB" id="A0A852VVX3"/>
<name>A0A852VVX3_9MICO</name>
<gene>
    <name evidence="11" type="ORF">BJY20_002195</name>
</gene>
<dbReference type="SUPFAM" id="SSF55083">
    <property type="entry name" value="6-hydroxymethyl-7,8-dihydropterin pyrophosphokinase, HPPK"/>
    <property type="match status" value="1"/>
</dbReference>
<dbReference type="SMART" id="SM00905">
    <property type="entry name" value="FolB"/>
    <property type="match status" value="1"/>
</dbReference>
<dbReference type="Pfam" id="PF01288">
    <property type="entry name" value="HPPK"/>
    <property type="match status" value="1"/>
</dbReference>
<dbReference type="PANTHER" id="PTHR43071:SF1">
    <property type="entry name" value="2-AMINO-4-HYDROXY-6-HYDROXYMETHYLDIHYDROPTERIDINE PYROPHOSPHOKINASE"/>
    <property type="match status" value="1"/>
</dbReference>
<comment type="function">
    <text evidence="9">Catalyzes the conversion of 7,8-dihydroneopterin to 6-hydroxymethyl-7,8-dihydropterin.</text>
</comment>
<dbReference type="EMBL" id="JACCAE010000001">
    <property type="protein sequence ID" value="NYF98803.1"/>
    <property type="molecule type" value="Genomic_DNA"/>
</dbReference>
<dbReference type="NCBIfam" id="TIGR00526">
    <property type="entry name" value="folB_dom"/>
    <property type="match status" value="1"/>
</dbReference>
<evidence type="ECO:0000256" key="6">
    <source>
        <dbReference type="ARBA" id="ARBA00022777"/>
    </source>
</evidence>
<comment type="similarity">
    <text evidence="9">Belongs to the DHNA family.</text>
</comment>
<comment type="similarity">
    <text evidence="3">In the N-terminal section; belongs to the DHNA family.</text>
</comment>
<dbReference type="CDD" id="cd00483">
    <property type="entry name" value="HPPK"/>
    <property type="match status" value="1"/>
</dbReference>
<evidence type="ECO:0000256" key="3">
    <source>
        <dbReference type="ARBA" id="ARBA00009640"/>
    </source>
</evidence>
<dbReference type="InterPro" id="IPR035907">
    <property type="entry name" value="Hppk_sf"/>
</dbReference>
<feature type="domain" description="7,8-dihydro-6-hydroxymethylpterin-pyrophosphokinase" evidence="10">
    <location>
        <begin position="208"/>
        <end position="219"/>
    </location>
</feature>
<dbReference type="GO" id="GO:0004150">
    <property type="term" value="F:dihydroneopterin aldolase activity"/>
    <property type="evidence" value="ECO:0007669"/>
    <property type="project" value="UniProtKB-UniRule"/>
</dbReference>
<dbReference type="RefSeq" id="WP_185991574.1">
    <property type="nucleotide sequence ID" value="NZ_JACCAE010000001.1"/>
</dbReference>
<dbReference type="Proteomes" id="UP000554054">
    <property type="component" value="Unassembled WGS sequence"/>
</dbReference>
<dbReference type="NCBIfam" id="TIGR01498">
    <property type="entry name" value="folK"/>
    <property type="match status" value="1"/>
</dbReference>
<keyword evidence="12" id="KW-1185">Reference proteome</keyword>
<dbReference type="EC" id="2.7.6.3" evidence="9"/>
<dbReference type="Gene3D" id="3.30.70.560">
    <property type="entry name" value="7,8-Dihydro-6-hydroxymethylpterin-pyrophosphokinase HPPK"/>
    <property type="match status" value="1"/>
</dbReference>
<comment type="caution">
    <text evidence="11">The sequence shown here is derived from an EMBL/GenBank/DDBJ whole genome shotgun (WGS) entry which is preliminary data.</text>
</comment>
<evidence type="ECO:0000256" key="5">
    <source>
        <dbReference type="ARBA" id="ARBA00022741"/>
    </source>
</evidence>
<evidence type="ECO:0000256" key="1">
    <source>
        <dbReference type="ARBA" id="ARBA00000198"/>
    </source>
</evidence>
<dbReference type="GO" id="GO:0016301">
    <property type="term" value="F:kinase activity"/>
    <property type="evidence" value="ECO:0007669"/>
    <property type="project" value="UniProtKB-KW"/>
</dbReference>
<proteinExistence type="inferred from homology"/>
<dbReference type="InterPro" id="IPR043133">
    <property type="entry name" value="GTP-CH-I_C/QueF"/>
</dbReference>
<evidence type="ECO:0000256" key="2">
    <source>
        <dbReference type="ARBA" id="ARBA00005051"/>
    </source>
</evidence>
<dbReference type="InterPro" id="IPR000550">
    <property type="entry name" value="Hppk"/>
</dbReference>
<dbReference type="Gene3D" id="3.30.1130.10">
    <property type="match status" value="1"/>
</dbReference>
<dbReference type="PROSITE" id="PS00794">
    <property type="entry name" value="HPPK"/>
    <property type="match status" value="1"/>
</dbReference>
<comment type="pathway">
    <text evidence="2">Cofactor biosynthesis; tetrahydrofolate biosynthesis; 2-amino-4-hydroxy-6-hydroxymethyl-7,8-dihydropteridine diphosphate from 7,8-dihydroneopterin triphosphate: step 4/4.</text>
</comment>
<evidence type="ECO:0000259" key="10">
    <source>
        <dbReference type="PROSITE" id="PS00794"/>
    </source>
</evidence>
<comment type="catalytic activity">
    <reaction evidence="1">
        <text>6-hydroxymethyl-7,8-dihydropterin + ATP = (7,8-dihydropterin-6-yl)methyl diphosphate + AMP + H(+)</text>
        <dbReference type="Rhea" id="RHEA:11412"/>
        <dbReference type="ChEBI" id="CHEBI:15378"/>
        <dbReference type="ChEBI" id="CHEBI:30616"/>
        <dbReference type="ChEBI" id="CHEBI:44841"/>
        <dbReference type="ChEBI" id="CHEBI:72950"/>
        <dbReference type="ChEBI" id="CHEBI:456215"/>
        <dbReference type="EC" id="2.7.6.3"/>
    </reaction>
</comment>
<evidence type="ECO:0000313" key="12">
    <source>
        <dbReference type="Proteomes" id="UP000554054"/>
    </source>
</evidence>
<keyword evidence="5" id="KW-0547">Nucleotide-binding</keyword>
<dbReference type="GO" id="GO:0003848">
    <property type="term" value="F:2-amino-4-hydroxy-6-hydroxymethyldihydropteridine diphosphokinase activity"/>
    <property type="evidence" value="ECO:0007669"/>
    <property type="project" value="UniProtKB-EC"/>
</dbReference>
<comment type="pathway">
    <text evidence="9">Cofactor biosynthesis; tetrahydrofolate biosynthesis; 2-amino-4-hydroxy-6-hydroxymethyl-7,8-dihydropteridine diphosphate from 7,8-dihydroneopterin triphosphate: step 3/4.</text>
</comment>
<protein>
    <recommendedName>
        <fullName evidence="9">Bifunctional folate synthesis protein</fullName>
    </recommendedName>
    <domain>
        <recommendedName>
            <fullName evidence="9">Dihydroneopterin aldolase</fullName>
            <shortName evidence="9">DHNA</shortName>
            <ecNumber evidence="9">4.1.2.25</ecNumber>
        </recommendedName>
        <alternativeName>
            <fullName evidence="9">7,8-dihydroneopterin aldolase</fullName>
        </alternativeName>
    </domain>
    <domain>
        <recommendedName>
            <fullName evidence="9">2-amino-4-hydroxy-6-hydroxymethyldihydropteridine pyrophosphokinase</fullName>
            <ecNumber evidence="9">2.7.6.3</ecNumber>
        </recommendedName>
        <alternativeName>
            <fullName evidence="9">6-hydroxymethyl-7,8-dihydropterin pyrophosphokinase</fullName>
            <shortName evidence="9">PPPK</shortName>
        </alternativeName>
        <alternativeName>
            <fullName evidence="9">7,8-dihydro-6-hydroxymethylpterin pyrophosphokinase</fullName>
            <shortName evidence="9">HPPK</shortName>
        </alternativeName>
    </domain>
</protein>
<dbReference type="Pfam" id="PF02152">
    <property type="entry name" value="FolB"/>
    <property type="match status" value="1"/>
</dbReference>
<organism evidence="11 12">
    <name type="scientific">Janibacter cremeus</name>
    <dbReference type="NCBI Taxonomy" id="1285192"/>
    <lineage>
        <taxon>Bacteria</taxon>
        <taxon>Bacillati</taxon>
        <taxon>Actinomycetota</taxon>
        <taxon>Actinomycetes</taxon>
        <taxon>Micrococcales</taxon>
        <taxon>Intrasporangiaceae</taxon>
        <taxon>Janibacter</taxon>
    </lineage>
</organism>
<dbReference type="CDD" id="cd00534">
    <property type="entry name" value="DHNA_DHNTPE"/>
    <property type="match status" value="1"/>
</dbReference>
<dbReference type="SUPFAM" id="SSF55620">
    <property type="entry name" value="Tetrahydrobiopterin biosynthesis enzymes-like"/>
    <property type="match status" value="1"/>
</dbReference>
<keyword evidence="8 9" id="KW-0289">Folate biosynthesis</keyword>
<accession>A0A852VVX3</accession>
<dbReference type="GO" id="GO:0046656">
    <property type="term" value="P:folic acid biosynthetic process"/>
    <property type="evidence" value="ECO:0007669"/>
    <property type="project" value="UniProtKB-UniRule"/>
</dbReference>
<dbReference type="UniPathway" id="UPA00077">
    <property type="reaction ID" value="UER00154"/>
</dbReference>
<comment type="catalytic activity">
    <reaction evidence="9">
        <text>7,8-dihydroneopterin = 6-hydroxymethyl-7,8-dihydropterin + glycolaldehyde</text>
        <dbReference type="Rhea" id="RHEA:10540"/>
        <dbReference type="ChEBI" id="CHEBI:17001"/>
        <dbReference type="ChEBI" id="CHEBI:17071"/>
        <dbReference type="ChEBI" id="CHEBI:44841"/>
        <dbReference type="EC" id="4.1.2.25"/>
    </reaction>
</comment>
<keyword evidence="9 11" id="KW-0456">Lyase</keyword>
<keyword evidence="6 11" id="KW-0418">Kinase</keyword>
<evidence type="ECO:0000256" key="9">
    <source>
        <dbReference type="RuleBase" id="RU362079"/>
    </source>
</evidence>
<dbReference type="InterPro" id="IPR006156">
    <property type="entry name" value="Dihydroneopterin_aldolase"/>
</dbReference>
<dbReference type="GO" id="GO:0046654">
    <property type="term" value="P:tetrahydrofolate biosynthetic process"/>
    <property type="evidence" value="ECO:0007669"/>
    <property type="project" value="UniProtKB-UniRule"/>
</dbReference>
<sequence length="292" mass="31094">MTVPRDRISLLGVRARGHHGVLAQEKHDGQEFVVDVVLHLDLAPAGTTDDLARTINYAEIGTDVVARIEGPSLDLIESLAEQVAGDALARPAVHTVQVTVHKPAAPVGVAFGDVAVTIERRRAVPVVIALGANLGEPERRLDAAIDDLAGDLDQVRRAPFVTTDPVGGPDQPRYTNTVLLATTALSPAALLARLHAVEARHGRVREVRWGARSLDLDLIQYGDPTTASDVVSNDPHLTLPHPRAHERGFVLAPWARIDPEALLRVEGAVVAVADLLGGIDTSDMRDSEAGPC</sequence>
<evidence type="ECO:0000256" key="7">
    <source>
        <dbReference type="ARBA" id="ARBA00022840"/>
    </source>
</evidence>
<evidence type="ECO:0000256" key="8">
    <source>
        <dbReference type="ARBA" id="ARBA00022909"/>
    </source>
</evidence>
<keyword evidence="7" id="KW-0067">ATP-binding</keyword>
<evidence type="ECO:0000313" key="11">
    <source>
        <dbReference type="EMBL" id="NYF98803.1"/>
    </source>
</evidence>
<keyword evidence="4 11" id="KW-0808">Transferase</keyword>
<dbReference type="GO" id="GO:0005524">
    <property type="term" value="F:ATP binding"/>
    <property type="evidence" value="ECO:0007669"/>
    <property type="project" value="UniProtKB-KW"/>
</dbReference>
<dbReference type="InterPro" id="IPR006157">
    <property type="entry name" value="FolB_dom"/>
</dbReference>
<evidence type="ECO:0000256" key="4">
    <source>
        <dbReference type="ARBA" id="ARBA00022679"/>
    </source>
</evidence>
<dbReference type="NCBIfam" id="TIGR00525">
    <property type="entry name" value="folB"/>
    <property type="match status" value="1"/>
</dbReference>
<reference evidence="11 12" key="1">
    <citation type="submission" date="2020-07" db="EMBL/GenBank/DDBJ databases">
        <title>Sequencing the genomes of 1000 actinobacteria strains.</title>
        <authorList>
            <person name="Klenk H.-P."/>
        </authorList>
    </citation>
    <scope>NUCLEOTIDE SEQUENCE [LARGE SCALE GENOMIC DNA]</scope>
    <source>
        <strain evidence="11 12">DSM 26154</strain>
    </source>
</reference>